<evidence type="ECO:0000313" key="5">
    <source>
        <dbReference type="Proteomes" id="UP001140502"/>
    </source>
</evidence>
<name>A0A9W9BNA5_9HYPO</name>
<dbReference type="Pfam" id="PF11951">
    <property type="entry name" value="Fungal_trans_2"/>
    <property type="match status" value="1"/>
</dbReference>
<reference evidence="4" key="1">
    <citation type="submission" date="2022-10" db="EMBL/GenBank/DDBJ databases">
        <title>Tapping the CABI collections for fungal endophytes: first genome assemblies for Collariella, Neodidymelliopsis, Ascochyta clinopodiicola, Didymella pomorum, Didymosphaeria variabile, Neocosmospora piperis and Neocucurbitaria cava.</title>
        <authorList>
            <person name="Hill R."/>
        </authorList>
    </citation>
    <scope>NUCLEOTIDE SEQUENCE</scope>
    <source>
        <strain evidence="4">IMI 366586</strain>
    </source>
</reference>
<evidence type="ECO:0000256" key="2">
    <source>
        <dbReference type="ARBA" id="ARBA00023242"/>
    </source>
</evidence>
<dbReference type="PANTHER" id="PTHR37534">
    <property type="entry name" value="TRANSCRIPTIONAL ACTIVATOR PROTEIN UGA3"/>
    <property type="match status" value="1"/>
</dbReference>
<comment type="subcellular location">
    <subcellularLocation>
        <location evidence="1">Nucleus</location>
    </subcellularLocation>
</comment>
<sequence>MSRLPPRFIRNPPGSSCTTCRRRRIHCDRARPNCTQCTSRARICPGYAAGLRWVPDAHLPARTPTGPPSETASEDSSLLICYFEHAAPVMGIFHDCRNPFGESLRQGILDKNKTLRHAAMAIAAMQQAGRDGSYLQYAWRHRATACRLLNKDLDTRQGRLPVLSTVILLGLTEACFDMKNSLPFHVRAARALLSEMQRLGYLVPPVLCNAVLWMEVQVSFVYDCPPDIEAVNGGSLPQATADPFLINTAWEPLFRQIALAGALTTHARQRSVTEQTQDAAREPPAQLCVRTPSHGLTVFTWEKHTG</sequence>
<proteinExistence type="predicted"/>
<dbReference type="Gene3D" id="4.10.240.10">
    <property type="entry name" value="Zn(2)-C6 fungal-type DNA-binding domain"/>
    <property type="match status" value="1"/>
</dbReference>
<keyword evidence="2" id="KW-0539">Nucleus</keyword>
<dbReference type="Pfam" id="PF00172">
    <property type="entry name" value="Zn_clus"/>
    <property type="match status" value="1"/>
</dbReference>
<evidence type="ECO:0000259" key="3">
    <source>
        <dbReference type="PROSITE" id="PS50048"/>
    </source>
</evidence>
<dbReference type="PROSITE" id="PS00463">
    <property type="entry name" value="ZN2_CY6_FUNGAL_1"/>
    <property type="match status" value="1"/>
</dbReference>
<dbReference type="GO" id="GO:0000981">
    <property type="term" value="F:DNA-binding transcription factor activity, RNA polymerase II-specific"/>
    <property type="evidence" value="ECO:0007669"/>
    <property type="project" value="InterPro"/>
</dbReference>
<evidence type="ECO:0000313" key="4">
    <source>
        <dbReference type="EMBL" id="KAJ4317087.1"/>
    </source>
</evidence>
<dbReference type="InterPro" id="IPR001138">
    <property type="entry name" value="Zn2Cys6_DnaBD"/>
</dbReference>
<dbReference type="AlphaFoldDB" id="A0A9W9BNA5"/>
<comment type="caution">
    <text evidence="4">The sequence shown here is derived from an EMBL/GenBank/DDBJ whole genome shotgun (WGS) entry which is preliminary data.</text>
</comment>
<dbReference type="Proteomes" id="UP001140502">
    <property type="component" value="Unassembled WGS sequence"/>
</dbReference>
<evidence type="ECO:0000256" key="1">
    <source>
        <dbReference type="ARBA" id="ARBA00004123"/>
    </source>
</evidence>
<accession>A0A9W9BNA5</accession>
<dbReference type="SMART" id="SM00066">
    <property type="entry name" value="GAL4"/>
    <property type="match status" value="1"/>
</dbReference>
<dbReference type="PANTHER" id="PTHR37534:SF48">
    <property type="entry name" value="FINGER DOMAIN PROTEIN, PUTATIVE-RELATED"/>
    <property type="match status" value="1"/>
</dbReference>
<feature type="domain" description="Zn(2)-C6 fungal-type" evidence="3">
    <location>
        <begin position="16"/>
        <end position="44"/>
    </location>
</feature>
<dbReference type="GO" id="GO:0005634">
    <property type="term" value="C:nucleus"/>
    <property type="evidence" value="ECO:0007669"/>
    <property type="project" value="UniProtKB-SubCell"/>
</dbReference>
<dbReference type="SUPFAM" id="SSF57701">
    <property type="entry name" value="Zn2/Cys6 DNA-binding domain"/>
    <property type="match status" value="1"/>
</dbReference>
<dbReference type="GO" id="GO:0000976">
    <property type="term" value="F:transcription cis-regulatory region binding"/>
    <property type="evidence" value="ECO:0007669"/>
    <property type="project" value="TreeGrafter"/>
</dbReference>
<dbReference type="EMBL" id="JAPEUR010000167">
    <property type="protein sequence ID" value="KAJ4317087.1"/>
    <property type="molecule type" value="Genomic_DNA"/>
</dbReference>
<organism evidence="4 5">
    <name type="scientific">Fusarium piperis</name>
    <dbReference type="NCBI Taxonomy" id="1435070"/>
    <lineage>
        <taxon>Eukaryota</taxon>
        <taxon>Fungi</taxon>
        <taxon>Dikarya</taxon>
        <taxon>Ascomycota</taxon>
        <taxon>Pezizomycotina</taxon>
        <taxon>Sordariomycetes</taxon>
        <taxon>Hypocreomycetidae</taxon>
        <taxon>Hypocreales</taxon>
        <taxon>Nectriaceae</taxon>
        <taxon>Fusarium</taxon>
        <taxon>Fusarium solani species complex</taxon>
    </lineage>
</organism>
<dbReference type="GO" id="GO:0045944">
    <property type="term" value="P:positive regulation of transcription by RNA polymerase II"/>
    <property type="evidence" value="ECO:0007669"/>
    <property type="project" value="TreeGrafter"/>
</dbReference>
<protein>
    <submittedName>
        <fullName evidence="4">Arginine metabolism regulation protein II</fullName>
    </submittedName>
</protein>
<keyword evidence="5" id="KW-1185">Reference proteome</keyword>
<dbReference type="InterPro" id="IPR036864">
    <property type="entry name" value="Zn2-C6_fun-type_DNA-bd_sf"/>
</dbReference>
<gene>
    <name evidence="4" type="primary">ARG81</name>
    <name evidence="4" type="ORF">N0V84_007540</name>
</gene>
<dbReference type="GO" id="GO:0008270">
    <property type="term" value="F:zinc ion binding"/>
    <property type="evidence" value="ECO:0007669"/>
    <property type="project" value="InterPro"/>
</dbReference>
<dbReference type="PROSITE" id="PS50048">
    <property type="entry name" value="ZN2_CY6_FUNGAL_2"/>
    <property type="match status" value="1"/>
</dbReference>
<dbReference type="CDD" id="cd00067">
    <property type="entry name" value="GAL4"/>
    <property type="match status" value="1"/>
</dbReference>
<dbReference type="InterPro" id="IPR021858">
    <property type="entry name" value="Fun_TF"/>
</dbReference>